<protein>
    <submittedName>
        <fullName evidence="1">Uncharacterized protein</fullName>
    </submittedName>
</protein>
<name>A0ABY9ARA7_PARCI</name>
<dbReference type="Proteomes" id="UP001242732">
    <property type="component" value="Chromosome"/>
</dbReference>
<dbReference type="GeneID" id="79789450"/>
<dbReference type="RefSeq" id="WP_011797479.1">
    <property type="nucleotide sequence ID" value="NZ_CP023687.1"/>
</dbReference>
<gene>
    <name evidence="1" type="ORF">QRO08_01845</name>
</gene>
<sequence>MHTAGTRAVQPCCLRLRGVAALVISSNGAKSLIHMGSRAAAEFPGSVTEARVFKGLRAVRSGYQQSYPQKLWISPKPSSNQALAG</sequence>
<evidence type="ECO:0000313" key="2">
    <source>
        <dbReference type="Proteomes" id="UP001242732"/>
    </source>
</evidence>
<evidence type="ECO:0000313" key="1">
    <source>
        <dbReference type="EMBL" id="WIY49337.1"/>
    </source>
</evidence>
<dbReference type="EMBL" id="CP127363">
    <property type="protein sequence ID" value="WIY49337.1"/>
    <property type="molecule type" value="Genomic_DNA"/>
</dbReference>
<keyword evidence="2" id="KW-1185">Reference proteome</keyword>
<reference evidence="1 2" key="1">
    <citation type="submission" date="2023-06" db="EMBL/GenBank/DDBJ databases">
        <authorList>
            <person name="Ham H."/>
            <person name="Park D.S."/>
        </authorList>
    </citation>
    <scope>NUCLEOTIDE SEQUENCE [LARGE SCALE GENOMIC DNA]</scope>
    <source>
        <strain evidence="1 2">KACC 17005</strain>
    </source>
</reference>
<accession>A0ABY9ARA7</accession>
<organism evidence="1 2">
    <name type="scientific">Paracidovorax citrulli</name>
    <name type="common">Acidovorax citrulli</name>
    <dbReference type="NCBI Taxonomy" id="80869"/>
    <lineage>
        <taxon>Bacteria</taxon>
        <taxon>Pseudomonadati</taxon>
        <taxon>Pseudomonadota</taxon>
        <taxon>Betaproteobacteria</taxon>
        <taxon>Burkholderiales</taxon>
        <taxon>Comamonadaceae</taxon>
        <taxon>Paracidovorax</taxon>
    </lineage>
</organism>
<proteinExistence type="predicted"/>